<dbReference type="EMBL" id="MNVC01000002">
    <property type="protein sequence ID" value="OIO20515.1"/>
    <property type="molecule type" value="Genomic_DNA"/>
</dbReference>
<evidence type="ECO:0000313" key="2">
    <source>
        <dbReference type="Proteomes" id="UP000181941"/>
    </source>
</evidence>
<sequence length="105" mass="11574">MSSRFDDISPRRHLLLAALMGNVRPGPYMANPLKVGVLPVDNLVKPEKVSRQSFGVALKYIFTSEVAFKFSEMLVVNGVTEQDLMDILAGKARIIVIPMGDEIQA</sequence>
<gene>
    <name evidence="1" type="ORF">AUJ23_00140</name>
</gene>
<proteinExistence type="predicted"/>
<dbReference type="AlphaFoldDB" id="A0A1J4UB37"/>
<dbReference type="STRING" id="1805238.AUJ23_00140"/>
<comment type="caution">
    <text evidence="1">The sequence shown here is derived from an EMBL/GenBank/DDBJ whole genome shotgun (WGS) entry which is preliminary data.</text>
</comment>
<protein>
    <submittedName>
        <fullName evidence="1">Uncharacterized protein</fullName>
    </submittedName>
</protein>
<accession>A0A1J4UB37</accession>
<reference evidence="1 2" key="1">
    <citation type="journal article" date="2016" name="Environ. Microbiol.">
        <title>Genomic resolution of a cold subsurface aquifer community provides metabolic insights for novel microbes adapted to high CO concentrations.</title>
        <authorList>
            <person name="Probst A.J."/>
            <person name="Castelle C.J."/>
            <person name="Singh A."/>
            <person name="Brown C.T."/>
            <person name="Anantharaman K."/>
            <person name="Sharon I."/>
            <person name="Hug L.A."/>
            <person name="Burstein D."/>
            <person name="Emerson J.B."/>
            <person name="Thomas B.C."/>
            <person name="Banfield J.F."/>
        </authorList>
    </citation>
    <scope>NUCLEOTIDE SEQUENCE [LARGE SCALE GENOMIC DNA]</scope>
    <source>
        <strain evidence="1">CG1_02_32_51</strain>
    </source>
</reference>
<dbReference type="Proteomes" id="UP000181941">
    <property type="component" value="Unassembled WGS sequence"/>
</dbReference>
<evidence type="ECO:0000313" key="1">
    <source>
        <dbReference type="EMBL" id="OIO20515.1"/>
    </source>
</evidence>
<name>A0A1J4UB37_9BACT</name>
<organism evidence="1 2">
    <name type="scientific">Candidatus Magasanikbacteria bacterium CG1_02_32_51</name>
    <dbReference type="NCBI Taxonomy" id="1805238"/>
    <lineage>
        <taxon>Bacteria</taxon>
        <taxon>Candidatus Magasanikiibacteriota</taxon>
    </lineage>
</organism>